<organism evidence="2 3">
    <name type="scientific">Eumeta variegata</name>
    <name type="common">Bagworm moth</name>
    <name type="synonym">Eumeta japonica</name>
    <dbReference type="NCBI Taxonomy" id="151549"/>
    <lineage>
        <taxon>Eukaryota</taxon>
        <taxon>Metazoa</taxon>
        <taxon>Ecdysozoa</taxon>
        <taxon>Arthropoda</taxon>
        <taxon>Hexapoda</taxon>
        <taxon>Insecta</taxon>
        <taxon>Pterygota</taxon>
        <taxon>Neoptera</taxon>
        <taxon>Endopterygota</taxon>
        <taxon>Lepidoptera</taxon>
        <taxon>Glossata</taxon>
        <taxon>Ditrysia</taxon>
        <taxon>Tineoidea</taxon>
        <taxon>Psychidae</taxon>
        <taxon>Oiketicinae</taxon>
        <taxon>Eumeta</taxon>
    </lineage>
</organism>
<reference evidence="2 3" key="1">
    <citation type="journal article" date="2019" name="Commun. Biol.">
        <title>The bagworm genome reveals a unique fibroin gene that provides high tensile strength.</title>
        <authorList>
            <person name="Kono N."/>
            <person name="Nakamura H."/>
            <person name="Ohtoshi R."/>
            <person name="Tomita M."/>
            <person name="Numata K."/>
            <person name="Arakawa K."/>
        </authorList>
    </citation>
    <scope>NUCLEOTIDE SEQUENCE [LARGE SCALE GENOMIC DNA]</scope>
</reference>
<evidence type="ECO:0000313" key="3">
    <source>
        <dbReference type="Proteomes" id="UP000299102"/>
    </source>
</evidence>
<dbReference type="Pfam" id="PF14529">
    <property type="entry name" value="Exo_endo_phos_2"/>
    <property type="match status" value="1"/>
</dbReference>
<gene>
    <name evidence="2" type="ORF">EVAR_12127_1</name>
</gene>
<accession>A0A4C1U6R4</accession>
<dbReference type="PANTHER" id="PTHR33273">
    <property type="entry name" value="DOMAIN-CONTAINING PROTEIN, PUTATIVE-RELATED"/>
    <property type="match status" value="1"/>
</dbReference>
<dbReference type="SUPFAM" id="SSF56219">
    <property type="entry name" value="DNase I-like"/>
    <property type="match status" value="1"/>
</dbReference>
<dbReference type="InterPro" id="IPR036691">
    <property type="entry name" value="Endo/exonu/phosph_ase_sf"/>
</dbReference>
<dbReference type="OrthoDB" id="415822at2759"/>
<dbReference type="CDD" id="cd09077">
    <property type="entry name" value="R1-I-EN"/>
    <property type="match status" value="1"/>
</dbReference>
<dbReference type="EMBL" id="BGZK01000129">
    <property type="protein sequence ID" value="GBP21526.1"/>
    <property type="molecule type" value="Genomic_DNA"/>
</dbReference>
<dbReference type="AlphaFoldDB" id="A0A4C1U6R4"/>
<name>A0A4C1U6R4_EUMVA</name>
<protein>
    <recommendedName>
        <fullName evidence="1">Endonuclease/exonuclease/phosphatase domain-containing protein</fullName>
    </recommendedName>
</protein>
<dbReference type="Gene3D" id="3.60.10.10">
    <property type="entry name" value="Endonuclease/exonuclease/phosphatase"/>
    <property type="match status" value="1"/>
</dbReference>
<comment type="caution">
    <text evidence="2">The sequence shown here is derived from an EMBL/GenBank/DDBJ whole genome shotgun (WGS) entry which is preliminary data.</text>
</comment>
<evidence type="ECO:0000259" key="1">
    <source>
        <dbReference type="Pfam" id="PF14529"/>
    </source>
</evidence>
<sequence length="268" mass="29940">MKILQLNINHYEAAHDLLMQTVRDLKLDLVLISEPYKHLNDQPWETNRTSKTVISSCGKLPFQSIVNNKSAGFIAASVDGIYIYSCYAPPSLSIVEFTDFLDKLTEDAKQHHPVAIAGDFNSWAVDWGSKQTNARRKALLEVFTTIDVVLLNYGDTPTYIKGNASSIGDLTFVSICLTRGNSDWKVMGIYTASDHNAIFWEISCDQIRQRPNSTTVGWKVKTFDPSTLIVAIDSKPIIAGPAEEMTKDLMKRVTHACDASTPRKHNMN</sequence>
<dbReference type="GO" id="GO:0003824">
    <property type="term" value="F:catalytic activity"/>
    <property type="evidence" value="ECO:0007669"/>
    <property type="project" value="InterPro"/>
</dbReference>
<proteinExistence type="predicted"/>
<keyword evidence="3" id="KW-1185">Reference proteome</keyword>
<feature type="domain" description="Endonuclease/exonuclease/phosphatase" evidence="1">
    <location>
        <begin position="81"/>
        <end position="199"/>
    </location>
</feature>
<dbReference type="Proteomes" id="UP000299102">
    <property type="component" value="Unassembled WGS sequence"/>
</dbReference>
<dbReference type="InterPro" id="IPR005135">
    <property type="entry name" value="Endo/exonuclease/phosphatase"/>
</dbReference>
<dbReference type="PANTHER" id="PTHR33273:SF4">
    <property type="entry name" value="ENDONUCLEASE_EXONUCLEASE_PHOSPHATASE DOMAIN-CONTAINING PROTEIN"/>
    <property type="match status" value="1"/>
</dbReference>
<evidence type="ECO:0000313" key="2">
    <source>
        <dbReference type="EMBL" id="GBP21526.1"/>
    </source>
</evidence>